<dbReference type="InterPro" id="IPR036291">
    <property type="entry name" value="NAD(P)-bd_dom_sf"/>
</dbReference>
<dbReference type="GO" id="GO:0005829">
    <property type="term" value="C:cytosol"/>
    <property type="evidence" value="ECO:0007669"/>
    <property type="project" value="TreeGrafter"/>
</dbReference>
<evidence type="ECO:0000313" key="4">
    <source>
        <dbReference type="Proteomes" id="UP001205105"/>
    </source>
</evidence>
<dbReference type="EMBL" id="JADXDR010000080">
    <property type="protein sequence ID" value="KAI7840447.1"/>
    <property type="molecule type" value="Genomic_DNA"/>
</dbReference>
<protein>
    <submittedName>
        <fullName evidence="3">Uncharacterized protein</fullName>
    </submittedName>
</protein>
<evidence type="ECO:0000256" key="1">
    <source>
        <dbReference type="ARBA" id="ARBA00006484"/>
    </source>
</evidence>
<accession>A0AAD5DMQ8</accession>
<dbReference type="SUPFAM" id="SSF51735">
    <property type="entry name" value="NAD(P)-binding Rossmann-fold domains"/>
    <property type="match status" value="1"/>
</dbReference>
<dbReference type="PANTHER" id="PTHR43391">
    <property type="entry name" value="RETINOL DEHYDROGENASE-RELATED"/>
    <property type="match status" value="1"/>
</dbReference>
<keyword evidence="2" id="KW-0560">Oxidoreductase</keyword>
<dbReference type="InterPro" id="IPR002347">
    <property type="entry name" value="SDR_fam"/>
</dbReference>
<dbReference type="Gene3D" id="3.40.50.720">
    <property type="entry name" value="NAD(P)-binding Rossmann-like Domain"/>
    <property type="match status" value="1"/>
</dbReference>
<comment type="caution">
    <text evidence="3">The sequence shown here is derived from an EMBL/GenBank/DDBJ whole genome shotgun (WGS) entry which is preliminary data.</text>
</comment>
<dbReference type="GO" id="GO:0016491">
    <property type="term" value="F:oxidoreductase activity"/>
    <property type="evidence" value="ECO:0007669"/>
    <property type="project" value="UniProtKB-KW"/>
</dbReference>
<keyword evidence="4" id="KW-1185">Reference proteome</keyword>
<gene>
    <name evidence="3" type="ORF">COHA_005873</name>
</gene>
<reference evidence="3" key="1">
    <citation type="submission" date="2020-11" db="EMBL/GenBank/DDBJ databases">
        <title>Chlorella ohadii genome sequencing and assembly.</title>
        <authorList>
            <person name="Murik O."/>
            <person name="Treves H."/>
            <person name="Kedem I."/>
            <person name="Shotland Y."/>
            <person name="Kaplan A."/>
        </authorList>
    </citation>
    <scope>NUCLEOTIDE SEQUENCE</scope>
    <source>
        <strain evidence="3">1</strain>
    </source>
</reference>
<dbReference type="Pfam" id="PF00106">
    <property type="entry name" value="adh_short"/>
    <property type="match status" value="1"/>
</dbReference>
<comment type="similarity">
    <text evidence="1">Belongs to the short-chain dehydrogenases/reductases (SDR) family.</text>
</comment>
<evidence type="ECO:0000313" key="3">
    <source>
        <dbReference type="EMBL" id="KAI7840447.1"/>
    </source>
</evidence>
<evidence type="ECO:0000256" key="2">
    <source>
        <dbReference type="ARBA" id="ARBA00023002"/>
    </source>
</evidence>
<organism evidence="3 4">
    <name type="scientific">Chlorella ohadii</name>
    <dbReference type="NCBI Taxonomy" id="2649997"/>
    <lineage>
        <taxon>Eukaryota</taxon>
        <taxon>Viridiplantae</taxon>
        <taxon>Chlorophyta</taxon>
        <taxon>core chlorophytes</taxon>
        <taxon>Trebouxiophyceae</taxon>
        <taxon>Chlorellales</taxon>
        <taxon>Chlorellaceae</taxon>
        <taxon>Chlorella clade</taxon>
        <taxon>Chlorella</taxon>
    </lineage>
</organism>
<name>A0AAD5DMQ8_9CHLO</name>
<sequence>MVDKGEGAACGCSLACLPCVSTLFHDSRGLWLAVMHPDKPIDDARPAAPVCLPSPFKTGRGHIINLGSVAGLKGVGDEGAYSASKWALRGWSNSCYESLKDKGVKVVLIEPSHIATDMAREQEGTRYSRMDPGLMIQPEDVAQAALLAFRLGPTADPVELVLNRLQTPYQE</sequence>
<dbReference type="PRINTS" id="PR00081">
    <property type="entry name" value="GDHRDH"/>
</dbReference>
<dbReference type="PANTHER" id="PTHR43391:SF86">
    <property type="entry name" value="SHORT-CHAIN DEHYDROGENASE_REDUCTASE FAMILY PROTEIN"/>
    <property type="match status" value="1"/>
</dbReference>
<dbReference type="AlphaFoldDB" id="A0AAD5DMQ8"/>
<dbReference type="Proteomes" id="UP001205105">
    <property type="component" value="Unassembled WGS sequence"/>
</dbReference>
<proteinExistence type="inferred from homology"/>